<evidence type="ECO:0000313" key="1">
    <source>
        <dbReference type="EMBL" id="XBM50055.1"/>
    </source>
</evidence>
<dbReference type="EMBL" id="CP157390">
    <property type="protein sequence ID" value="XBM50055.1"/>
    <property type="molecule type" value="Genomic_DNA"/>
</dbReference>
<dbReference type="GO" id="GO:0016052">
    <property type="term" value="P:carbohydrate catabolic process"/>
    <property type="evidence" value="ECO:0007669"/>
    <property type="project" value="InterPro"/>
</dbReference>
<dbReference type="RefSeq" id="WP_348789965.1">
    <property type="nucleotide sequence ID" value="NZ_CP157390.1"/>
</dbReference>
<dbReference type="CDD" id="cd14791">
    <property type="entry name" value="GH36"/>
    <property type="match status" value="1"/>
</dbReference>
<dbReference type="InterPro" id="IPR013785">
    <property type="entry name" value="Aldolase_TIM"/>
</dbReference>
<accession>A0AAU7GGQ1</accession>
<gene>
    <name evidence="1" type="ORF">AAME72_09325</name>
</gene>
<dbReference type="PANTHER" id="PTHR43053">
    <property type="entry name" value="GLYCOSIDASE FAMILY 31"/>
    <property type="match status" value="1"/>
</dbReference>
<dbReference type="Gene3D" id="3.20.20.70">
    <property type="entry name" value="Aldolase class I"/>
    <property type="match status" value="1"/>
</dbReference>
<dbReference type="GO" id="GO:0004557">
    <property type="term" value="F:alpha-galactosidase activity"/>
    <property type="evidence" value="ECO:0007669"/>
    <property type="project" value="InterPro"/>
</dbReference>
<dbReference type="InterPro" id="IPR002252">
    <property type="entry name" value="Glyco_hydro_36"/>
</dbReference>
<organism evidence="1">
    <name type="scientific">Leifsonia sp. NPDC080035</name>
    <dbReference type="NCBI Taxonomy" id="3143936"/>
    <lineage>
        <taxon>Bacteria</taxon>
        <taxon>Bacillati</taxon>
        <taxon>Actinomycetota</taxon>
        <taxon>Actinomycetes</taxon>
        <taxon>Micrococcales</taxon>
        <taxon>Microbacteriaceae</taxon>
        <taxon>Leifsonia</taxon>
    </lineage>
</organism>
<name>A0AAU7GGQ1_9MICO</name>
<dbReference type="InterPro" id="IPR050985">
    <property type="entry name" value="Alpha-glycosidase_related"/>
</dbReference>
<protein>
    <submittedName>
        <fullName evidence="1">Glycoside hydrolase family 36 protein</fullName>
    </submittedName>
</protein>
<keyword evidence="1" id="KW-0378">Hydrolase</keyword>
<dbReference type="SUPFAM" id="SSF51445">
    <property type="entry name" value="(Trans)glycosidases"/>
    <property type="match status" value="1"/>
</dbReference>
<dbReference type="AlphaFoldDB" id="A0AAU7GGQ1"/>
<proteinExistence type="predicted"/>
<reference evidence="1" key="1">
    <citation type="submission" date="2024-05" db="EMBL/GenBank/DDBJ databases">
        <title>The Natural Products Discovery Center: Release of the First 8490 Sequenced Strains for Exploring Actinobacteria Biosynthetic Diversity.</title>
        <authorList>
            <person name="Kalkreuter E."/>
            <person name="Kautsar S.A."/>
            <person name="Yang D."/>
            <person name="Bader C.D."/>
            <person name="Teijaro C.N."/>
            <person name="Fluegel L."/>
            <person name="Davis C.M."/>
            <person name="Simpson J.R."/>
            <person name="Lauterbach L."/>
            <person name="Steele A.D."/>
            <person name="Gui C."/>
            <person name="Meng S."/>
            <person name="Li G."/>
            <person name="Viehrig K."/>
            <person name="Ye F."/>
            <person name="Su P."/>
            <person name="Kiefer A.F."/>
            <person name="Nichols A."/>
            <person name="Cepeda A.J."/>
            <person name="Yan W."/>
            <person name="Fan B."/>
            <person name="Jiang Y."/>
            <person name="Adhikari A."/>
            <person name="Zheng C.-J."/>
            <person name="Schuster L."/>
            <person name="Cowan T.M."/>
            <person name="Smanski M.J."/>
            <person name="Chevrette M.G."/>
            <person name="de Carvalho L.P.S."/>
            <person name="Shen B."/>
        </authorList>
    </citation>
    <scope>NUCLEOTIDE SEQUENCE</scope>
    <source>
        <strain evidence="1">NPDC080035</strain>
    </source>
</reference>
<dbReference type="InterPro" id="IPR017853">
    <property type="entry name" value="GH"/>
</dbReference>
<sequence>MTQNIVEDRVWFPGAPADAVSYSRTVDEASGLRVSVLAAAGSALPELMVRGSGAGLQLEAGADGDGPFTLSLSLPLRDPVTLWTPGSEVPHGTMPASWADARRISALDGVAIGCLLTTGDRAALTYGAETEGAPLSVRGGVVEETAELLVAFETERPGAVLRVRVDLTGGAFAESVRGIGAWLGRDVPASSSRDERPVFCTWYYAHQDVRQDDLQRQAERAAGLGFGTVIVDDGWQTGEHERGYGSAGDWRPDGRKLPDPRGLTSRLESLGLATMWWIGTPFLGERSDAYGNPALPILYEVPELDAAVLDVRSPAARRHITDRAIALLAEAGGDGFKLDFLERFARPVETPPPADADHDSAEDAALTLVRELVERARQVRPELMVELREPYIGADIRALASMVRVEDCPVSPVENRVGIADLRLVAPGTAVHSDPVMWAESDSPSRVAHQLLSAIMGVPQVSADLIGMRHDHAEVLAFWLGFWTRNADTILHGRFLPRRPDLSYPVMEAQGESAVVIVRYAPVAVRIPAGEWRSIAIANADQEEEVPILGAVGGYRLEVRDARGRLVSDERTDRAPAFARIPSGGLATLTR</sequence>
<dbReference type="Pfam" id="PF02065">
    <property type="entry name" value="Melibiase"/>
    <property type="match status" value="1"/>
</dbReference>